<gene>
    <name evidence="1" type="ORF">L1987_48323</name>
</gene>
<reference evidence="1 2" key="2">
    <citation type="journal article" date="2022" name="Mol. Ecol. Resour.">
        <title>The genomes of chicory, endive, great burdock and yacon provide insights into Asteraceae paleo-polyploidization history and plant inulin production.</title>
        <authorList>
            <person name="Fan W."/>
            <person name="Wang S."/>
            <person name="Wang H."/>
            <person name="Wang A."/>
            <person name="Jiang F."/>
            <person name="Liu H."/>
            <person name="Zhao H."/>
            <person name="Xu D."/>
            <person name="Zhang Y."/>
        </authorList>
    </citation>
    <scope>NUCLEOTIDE SEQUENCE [LARGE SCALE GENOMIC DNA]</scope>
    <source>
        <strain evidence="2">cv. Yunnan</strain>
        <tissue evidence="1">Leaves</tissue>
    </source>
</reference>
<accession>A0ACB9FRP4</accession>
<dbReference type="Proteomes" id="UP001056120">
    <property type="component" value="Linkage Group LG16"/>
</dbReference>
<proteinExistence type="predicted"/>
<organism evidence="1 2">
    <name type="scientific">Smallanthus sonchifolius</name>
    <dbReference type="NCBI Taxonomy" id="185202"/>
    <lineage>
        <taxon>Eukaryota</taxon>
        <taxon>Viridiplantae</taxon>
        <taxon>Streptophyta</taxon>
        <taxon>Embryophyta</taxon>
        <taxon>Tracheophyta</taxon>
        <taxon>Spermatophyta</taxon>
        <taxon>Magnoliopsida</taxon>
        <taxon>eudicotyledons</taxon>
        <taxon>Gunneridae</taxon>
        <taxon>Pentapetalae</taxon>
        <taxon>asterids</taxon>
        <taxon>campanulids</taxon>
        <taxon>Asterales</taxon>
        <taxon>Asteraceae</taxon>
        <taxon>Asteroideae</taxon>
        <taxon>Heliantheae alliance</taxon>
        <taxon>Millerieae</taxon>
        <taxon>Smallanthus</taxon>
    </lineage>
</organism>
<protein>
    <submittedName>
        <fullName evidence="1">Uncharacterized protein</fullName>
    </submittedName>
</protein>
<reference evidence="2" key="1">
    <citation type="journal article" date="2022" name="Mol. Ecol. Resour.">
        <title>The genomes of chicory, endive, great burdock and yacon provide insights into Asteraceae palaeo-polyploidization history and plant inulin production.</title>
        <authorList>
            <person name="Fan W."/>
            <person name="Wang S."/>
            <person name="Wang H."/>
            <person name="Wang A."/>
            <person name="Jiang F."/>
            <person name="Liu H."/>
            <person name="Zhao H."/>
            <person name="Xu D."/>
            <person name="Zhang Y."/>
        </authorList>
    </citation>
    <scope>NUCLEOTIDE SEQUENCE [LARGE SCALE GENOMIC DNA]</scope>
    <source>
        <strain evidence="2">cv. Yunnan</strain>
    </source>
</reference>
<keyword evidence="2" id="KW-1185">Reference proteome</keyword>
<name>A0ACB9FRP4_9ASTR</name>
<evidence type="ECO:0000313" key="2">
    <source>
        <dbReference type="Proteomes" id="UP001056120"/>
    </source>
</evidence>
<comment type="caution">
    <text evidence="1">The sequence shown here is derived from an EMBL/GenBank/DDBJ whole genome shotgun (WGS) entry which is preliminary data.</text>
</comment>
<sequence length="147" mass="16062">MNDMGKALVVLRKGGYTLTNEVNSLRERLNEEPMIFEDVFDLLAFNDVVIFYVEGEEKEEEKVEKSSDHKPSTQLPKQKNDDDEGPDGTRLGAGGTSSSAPAIETATDEGNKAGDDVGATDAPESGVAEDELMNEEDVEEMSKDFIE</sequence>
<dbReference type="EMBL" id="CM042033">
    <property type="protein sequence ID" value="KAI3773790.1"/>
    <property type="molecule type" value="Genomic_DNA"/>
</dbReference>
<evidence type="ECO:0000313" key="1">
    <source>
        <dbReference type="EMBL" id="KAI3773790.1"/>
    </source>
</evidence>